<dbReference type="EMBL" id="CM007891">
    <property type="protein sequence ID" value="OTG33953.1"/>
    <property type="molecule type" value="Genomic_DNA"/>
</dbReference>
<dbReference type="EMBL" id="MNCJ02000317">
    <property type="protein sequence ID" value="KAF5818602.1"/>
    <property type="molecule type" value="Genomic_DNA"/>
</dbReference>
<accession>A0A251VFH4</accession>
<reference evidence="2" key="2">
    <citation type="submission" date="2017-02" db="EMBL/GenBank/DDBJ databases">
        <title>Sunflower complete genome.</title>
        <authorList>
            <person name="Langlade N."/>
            <person name="Munos S."/>
        </authorList>
    </citation>
    <scope>NUCLEOTIDE SEQUENCE [LARGE SCALE GENOMIC DNA]</scope>
    <source>
        <tissue evidence="2">Leaves</tissue>
    </source>
</reference>
<keyword evidence="3" id="KW-1185">Reference proteome</keyword>
<dbReference type="AlphaFoldDB" id="A0A251VFH4"/>
<organism evidence="2 3">
    <name type="scientific">Helianthus annuus</name>
    <name type="common">Common sunflower</name>
    <dbReference type="NCBI Taxonomy" id="4232"/>
    <lineage>
        <taxon>Eukaryota</taxon>
        <taxon>Viridiplantae</taxon>
        <taxon>Streptophyta</taxon>
        <taxon>Embryophyta</taxon>
        <taxon>Tracheophyta</taxon>
        <taxon>Spermatophyta</taxon>
        <taxon>Magnoliopsida</taxon>
        <taxon>eudicotyledons</taxon>
        <taxon>Gunneridae</taxon>
        <taxon>Pentapetalae</taxon>
        <taxon>asterids</taxon>
        <taxon>campanulids</taxon>
        <taxon>Asterales</taxon>
        <taxon>Asteraceae</taxon>
        <taxon>Asteroideae</taxon>
        <taxon>Heliantheae alliance</taxon>
        <taxon>Heliantheae</taxon>
        <taxon>Helianthus</taxon>
    </lineage>
</organism>
<dbReference type="InParanoid" id="A0A251VFH4"/>
<dbReference type="Gramene" id="mRNA:HanXRQr2_Chr02g0067221">
    <property type="protein sequence ID" value="mRNA:HanXRQr2_Chr02g0067221"/>
    <property type="gene ID" value="HanXRQr2_Chr02g0067221"/>
</dbReference>
<protein>
    <submittedName>
        <fullName evidence="2">Uncharacterized protein</fullName>
    </submittedName>
</protein>
<sequence length="74" mass="8918">MNTCFINTFQPYNPPAKSSSHAKTCFSPIILPLNHLPPFQFFWWFEFSFQDLKIRYPREIIFPLLSRFEDQDLC</sequence>
<evidence type="ECO:0000313" key="1">
    <source>
        <dbReference type="EMBL" id="KAF5818602.1"/>
    </source>
</evidence>
<name>A0A251VFH4_HELAN</name>
<reference evidence="1" key="3">
    <citation type="submission" date="2020-06" db="EMBL/GenBank/DDBJ databases">
        <title>Helianthus annuus Genome sequencing and assembly Release 2.</title>
        <authorList>
            <person name="Gouzy J."/>
            <person name="Langlade N."/>
            <person name="Munos S."/>
        </authorList>
    </citation>
    <scope>NUCLEOTIDE SEQUENCE</scope>
    <source>
        <tissue evidence="1">Leaves</tissue>
    </source>
</reference>
<evidence type="ECO:0000313" key="3">
    <source>
        <dbReference type="Proteomes" id="UP000215914"/>
    </source>
</evidence>
<gene>
    <name evidence="2" type="ORF">HannXRQ_Chr02g0040331</name>
    <name evidence="1" type="ORF">HanXRQr2_Chr02g0067221</name>
</gene>
<evidence type="ECO:0000313" key="2">
    <source>
        <dbReference type="EMBL" id="OTG33953.1"/>
    </source>
</evidence>
<reference evidence="1 3" key="1">
    <citation type="journal article" date="2017" name="Nature">
        <title>The sunflower genome provides insights into oil metabolism, flowering and Asterid evolution.</title>
        <authorList>
            <person name="Badouin H."/>
            <person name="Gouzy J."/>
            <person name="Grassa C.J."/>
            <person name="Murat F."/>
            <person name="Staton S.E."/>
            <person name="Cottret L."/>
            <person name="Lelandais-Briere C."/>
            <person name="Owens G.L."/>
            <person name="Carrere S."/>
            <person name="Mayjonade B."/>
            <person name="Legrand L."/>
            <person name="Gill N."/>
            <person name="Kane N.C."/>
            <person name="Bowers J.E."/>
            <person name="Hubner S."/>
            <person name="Bellec A."/>
            <person name="Berard A."/>
            <person name="Berges H."/>
            <person name="Blanchet N."/>
            <person name="Boniface M.C."/>
            <person name="Brunel D."/>
            <person name="Catrice O."/>
            <person name="Chaidir N."/>
            <person name="Claudel C."/>
            <person name="Donnadieu C."/>
            <person name="Faraut T."/>
            <person name="Fievet G."/>
            <person name="Helmstetter N."/>
            <person name="King M."/>
            <person name="Knapp S.J."/>
            <person name="Lai Z."/>
            <person name="Le Paslier M.C."/>
            <person name="Lippi Y."/>
            <person name="Lorenzon L."/>
            <person name="Mandel J.R."/>
            <person name="Marage G."/>
            <person name="Marchand G."/>
            <person name="Marquand E."/>
            <person name="Bret-Mestries E."/>
            <person name="Morien E."/>
            <person name="Nambeesan S."/>
            <person name="Nguyen T."/>
            <person name="Pegot-Espagnet P."/>
            <person name="Pouilly N."/>
            <person name="Raftis F."/>
            <person name="Sallet E."/>
            <person name="Schiex T."/>
            <person name="Thomas J."/>
            <person name="Vandecasteele C."/>
            <person name="Vares D."/>
            <person name="Vear F."/>
            <person name="Vautrin S."/>
            <person name="Crespi M."/>
            <person name="Mangin B."/>
            <person name="Burke J.M."/>
            <person name="Salse J."/>
            <person name="Munos S."/>
            <person name="Vincourt P."/>
            <person name="Rieseberg L.H."/>
            <person name="Langlade N.B."/>
        </authorList>
    </citation>
    <scope>NUCLEOTIDE SEQUENCE [LARGE SCALE GENOMIC DNA]</scope>
    <source>
        <strain evidence="3">cv. SF193</strain>
        <tissue evidence="1">Leaves</tissue>
    </source>
</reference>
<proteinExistence type="predicted"/>
<dbReference type="Proteomes" id="UP000215914">
    <property type="component" value="Chromosome 2"/>
</dbReference>